<evidence type="ECO:0000313" key="3">
    <source>
        <dbReference type="Proteomes" id="UP000766609"/>
    </source>
</evidence>
<evidence type="ECO:0000256" key="1">
    <source>
        <dbReference type="SAM" id="SignalP"/>
    </source>
</evidence>
<evidence type="ECO:0000313" key="2">
    <source>
        <dbReference type="EMBL" id="MBY5952688.1"/>
    </source>
</evidence>
<dbReference type="EMBL" id="JAHVHP010000002">
    <property type="protein sequence ID" value="MBY5952688.1"/>
    <property type="molecule type" value="Genomic_DNA"/>
</dbReference>
<evidence type="ECO:0008006" key="4">
    <source>
        <dbReference type="Google" id="ProtNLM"/>
    </source>
</evidence>
<dbReference type="Proteomes" id="UP000766609">
    <property type="component" value="Unassembled WGS sequence"/>
</dbReference>
<sequence length="192" mass="22816">MRNVLSFFVLIFLLFSACTKTELPDIQERPFGVYNAVSISTAIPIDISRSGRQTTEHIDDFTYCSEFYSIEWRMNKETPIMDFDYFNFLRWYNERIMEEETIMGCGVTRRIVQLGANNSLELSFFGDDGTYYTDPYRIDTYFKIKKLEFFPRQESINLVADQQFYDFVTEEFVETEVTYSFEFGSPAFIYRN</sequence>
<comment type="caution">
    <text evidence="2">The sequence shown here is derived from an EMBL/GenBank/DDBJ whole genome shotgun (WGS) entry which is preliminary data.</text>
</comment>
<feature type="chain" id="PRO_5046386865" description="Lipoprotein" evidence="1">
    <location>
        <begin position="20"/>
        <end position="192"/>
    </location>
</feature>
<gene>
    <name evidence="2" type="ORF">KUV23_16990</name>
</gene>
<protein>
    <recommendedName>
        <fullName evidence="4">Lipoprotein</fullName>
    </recommendedName>
</protein>
<keyword evidence="3" id="KW-1185">Reference proteome</keyword>
<keyword evidence="1" id="KW-0732">Signal</keyword>
<name>A0ABS7N9X1_9BACT</name>
<proteinExistence type="predicted"/>
<dbReference type="PROSITE" id="PS51257">
    <property type="entry name" value="PROKAR_LIPOPROTEIN"/>
    <property type="match status" value="1"/>
</dbReference>
<reference evidence="2 3" key="1">
    <citation type="submission" date="2021-06" db="EMBL/GenBank/DDBJ databases">
        <title>44 bacteria genomes isolated from Dapeng, Shenzhen.</title>
        <authorList>
            <person name="Zheng W."/>
            <person name="Yu S."/>
            <person name="Huang Y."/>
        </authorList>
    </citation>
    <scope>NUCLEOTIDE SEQUENCE [LARGE SCALE GENOMIC DNA]</scope>
    <source>
        <strain evidence="2 3">DP5N14-6</strain>
    </source>
</reference>
<dbReference type="RefSeq" id="WP_222584884.1">
    <property type="nucleotide sequence ID" value="NZ_JAHVHP010000002.1"/>
</dbReference>
<feature type="signal peptide" evidence="1">
    <location>
        <begin position="1"/>
        <end position="19"/>
    </location>
</feature>
<organism evidence="2 3">
    <name type="scientific">Algoriphagus marincola</name>
    <dbReference type="NCBI Taxonomy" id="264027"/>
    <lineage>
        <taxon>Bacteria</taxon>
        <taxon>Pseudomonadati</taxon>
        <taxon>Bacteroidota</taxon>
        <taxon>Cytophagia</taxon>
        <taxon>Cytophagales</taxon>
        <taxon>Cyclobacteriaceae</taxon>
        <taxon>Algoriphagus</taxon>
    </lineage>
</organism>
<accession>A0ABS7N9X1</accession>